<feature type="domain" description="AB hydrolase-1" evidence="1">
    <location>
        <begin position="49"/>
        <end position="199"/>
    </location>
</feature>
<dbReference type="EMBL" id="FOAF01000002">
    <property type="protein sequence ID" value="SEL55371.1"/>
    <property type="molecule type" value="Genomic_DNA"/>
</dbReference>
<dbReference type="OrthoDB" id="2247630at2"/>
<evidence type="ECO:0000259" key="1">
    <source>
        <dbReference type="Pfam" id="PF00561"/>
    </source>
</evidence>
<dbReference type="InterPro" id="IPR050471">
    <property type="entry name" value="AB_hydrolase"/>
</dbReference>
<protein>
    <submittedName>
        <fullName evidence="2">Pimeloyl-ACP methyl ester carboxylesterase</fullName>
    </submittedName>
</protein>
<dbReference type="Proteomes" id="UP000199421">
    <property type="component" value="Unassembled WGS sequence"/>
</dbReference>
<dbReference type="RefSeq" id="WP_093325462.1">
    <property type="nucleotide sequence ID" value="NZ_FOAF01000002.1"/>
</dbReference>
<proteinExistence type="predicted"/>
<name>A0A1H7R562_OLID1</name>
<dbReference type="InterPro" id="IPR029058">
    <property type="entry name" value="AB_hydrolase_fold"/>
</dbReference>
<reference evidence="3" key="1">
    <citation type="submission" date="2016-10" db="EMBL/GenBank/DDBJ databases">
        <authorList>
            <person name="Varghese N."/>
            <person name="Submissions S."/>
        </authorList>
    </citation>
    <scope>NUCLEOTIDE SEQUENCE [LARGE SCALE GENOMIC DNA]</scope>
    <source>
        <strain evidence="3">DSM 18733</strain>
    </source>
</reference>
<dbReference type="PANTHER" id="PTHR43433">
    <property type="entry name" value="HYDROLASE, ALPHA/BETA FOLD FAMILY PROTEIN"/>
    <property type="match status" value="1"/>
</dbReference>
<dbReference type="STRING" id="407022.SAMN05661044_02845"/>
<dbReference type="PRINTS" id="PR00111">
    <property type="entry name" value="ABHYDROLASE"/>
</dbReference>
<gene>
    <name evidence="2" type="ORF">SAMN05661044_02845</name>
</gene>
<dbReference type="SUPFAM" id="SSF53474">
    <property type="entry name" value="alpha/beta-Hydrolases"/>
    <property type="match status" value="1"/>
</dbReference>
<accession>A0A1H7R562</accession>
<dbReference type="Pfam" id="PF00561">
    <property type="entry name" value="Abhydrolase_1"/>
    <property type="match status" value="1"/>
</dbReference>
<dbReference type="InterPro" id="IPR000073">
    <property type="entry name" value="AB_hydrolase_1"/>
</dbReference>
<organism evidence="2 3">
    <name type="scientific">Olivibacter domesticus</name>
    <name type="common">Pseudosphingobacterium domesticum</name>
    <dbReference type="NCBI Taxonomy" id="407022"/>
    <lineage>
        <taxon>Bacteria</taxon>
        <taxon>Pseudomonadati</taxon>
        <taxon>Bacteroidota</taxon>
        <taxon>Sphingobacteriia</taxon>
        <taxon>Sphingobacteriales</taxon>
        <taxon>Sphingobacteriaceae</taxon>
        <taxon>Olivibacter</taxon>
    </lineage>
</organism>
<dbReference type="AlphaFoldDB" id="A0A1H7R562"/>
<evidence type="ECO:0000313" key="3">
    <source>
        <dbReference type="Proteomes" id="UP000199421"/>
    </source>
</evidence>
<dbReference type="Gene3D" id="3.40.50.1820">
    <property type="entry name" value="alpha/beta hydrolase"/>
    <property type="match status" value="1"/>
</dbReference>
<sequence>MKTIAKPILAILIVLTQTLHMDLYAQTKTGYAPVNGLKMYYEVHGEGTPLVLIHGSFMTIPDNWEQVIPLFKNRKIIVAEMQGHGRTADIPRQFSYEAMADDISALLKHLQIDSADVLGYSMGGGVAFQMGIRHPQQVKKLVILSGAYKNDGWWPEVEKSFATIDASMFKGSPIEEAYNKLSPHPEKFDAFIQKTMSPDLKPYDWTEDVRKMNVPIFLVIGDSDGIRYEHANDLMRMKGGAKMGDFGEMSSSRMAVLPGTTHIGMMMRTNWWIPMTEDFLDGKQVPNPFAE</sequence>
<dbReference type="PANTHER" id="PTHR43433:SF5">
    <property type="entry name" value="AB HYDROLASE-1 DOMAIN-CONTAINING PROTEIN"/>
    <property type="match status" value="1"/>
</dbReference>
<keyword evidence="3" id="KW-1185">Reference proteome</keyword>
<evidence type="ECO:0000313" key="2">
    <source>
        <dbReference type="EMBL" id="SEL55371.1"/>
    </source>
</evidence>